<organism evidence="1 2">
    <name type="scientific">Eubacterium maltosivorans</name>
    <dbReference type="NCBI Taxonomy" id="2041044"/>
    <lineage>
        <taxon>Bacteria</taxon>
        <taxon>Bacillati</taxon>
        <taxon>Bacillota</taxon>
        <taxon>Clostridia</taxon>
        <taxon>Eubacteriales</taxon>
        <taxon>Eubacteriaceae</taxon>
        <taxon>Eubacterium</taxon>
    </lineage>
</organism>
<dbReference type="EMBL" id="CP029487">
    <property type="protein sequence ID" value="QCT71277.1"/>
    <property type="molecule type" value="Genomic_DNA"/>
</dbReference>
<dbReference type="AlphaFoldDB" id="A0A4P9C756"/>
<sequence length="204" mass="23556">MNYLTEVLTFYKWQRNNHLSPLLQAYWHLLMYVNNSAAIQGDDGQWHWPIRFKITNSRVREVLELENRFQVGHARAHLVRHGRLHYYPHGGNKAGEYELIPFDTGLSALWITQAETGDRTQVWTQSSTKPAREPAPLINNINNKYTSLLYSNQEALPNIHGFNLLPPLTDSEKTAIQALYPDDDVAAFEAMWAAREKKQKGEIL</sequence>
<evidence type="ECO:0000313" key="1">
    <source>
        <dbReference type="EMBL" id="QCT71277.1"/>
    </source>
</evidence>
<proteinExistence type="predicted"/>
<gene>
    <name evidence="1" type="ORF">CPZ25_008025</name>
</gene>
<name>A0A4P9C756_EUBML</name>
<accession>A0A4P9C756</accession>
<dbReference type="KEGG" id="emt:CPZ25_008025"/>
<evidence type="ECO:0000313" key="2">
    <source>
        <dbReference type="Proteomes" id="UP000218387"/>
    </source>
</evidence>
<keyword evidence="2" id="KW-1185">Reference proteome</keyword>
<keyword evidence="1" id="KW-0378">Hydrolase</keyword>
<keyword evidence="1" id="KW-0255">Endonuclease</keyword>
<dbReference type="GO" id="GO:0004519">
    <property type="term" value="F:endonuclease activity"/>
    <property type="evidence" value="ECO:0007669"/>
    <property type="project" value="UniProtKB-KW"/>
</dbReference>
<dbReference type="Proteomes" id="UP000218387">
    <property type="component" value="Chromosome"/>
</dbReference>
<reference evidence="1 2" key="1">
    <citation type="submission" date="2018-05" db="EMBL/GenBank/DDBJ databases">
        <title>Genome comparison of Eubacterium sp.</title>
        <authorList>
            <person name="Feng Y."/>
            <person name="Sanchez-Andrea I."/>
            <person name="Stams A.J.M."/>
            <person name="De Vos W.M."/>
        </authorList>
    </citation>
    <scope>NUCLEOTIDE SEQUENCE [LARGE SCALE GENOMIC DNA]</scope>
    <source>
        <strain evidence="1 2">YI</strain>
    </source>
</reference>
<keyword evidence="1" id="KW-0540">Nuclease</keyword>
<protein>
    <submittedName>
        <fullName evidence="1">Restriction endonuclease subunit S</fullName>
    </submittedName>
</protein>
<dbReference type="RefSeq" id="WP_096920412.1">
    <property type="nucleotide sequence ID" value="NZ_CABJDW020000003.1"/>
</dbReference>